<dbReference type="CDD" id="cd01650">
    <property type="entry name" value="RT_nLTR_like"/>
    <property type="match status" value="1"/>
</dbReference>
<sequence>MKVCSPAPPLSNSESNTEEEILKNWETEDLRKRNMKILHSATDSTLVEEALRYGSVPLLRGERVSGSSHLIPFIFYRAPEGEHYDRSRNVGVEPQFEVPLCVLPGEGSEENVNSCWDLVETNGGSDKYRGEEWGSGLNDPQAVRGEKEDRWEESSLAKFSHFLGFLTEGLEKEILDFFIKIRKRRERIHGKVLLEKSKFERELKRLECSVNYEKGRKQKDPSQGNKIQSMSKGVVRSLGSGRFLDWRALDASGAAGGILICWDKRTLEILDWEEGQFSLSCRFKNVENGTVWVFTGVYGPFTREERECLWEEIGAIRGLWEDPWCVRGDFNITLFQRERSRQGRITSAMRRFAQIADELGLMDIPLQGGVFTWSGGPNNQSWARLDRFLVNTSWLDQFSSVLQSRLPRPLSDHFPVLLEGGGLRRGPSPFKFENMWLKVEGFQDMIRSWWWEVEVRGSASFRLATKLKEIKQKLKVWNKEVFGNLGCNKAAALQQVELWDRVESERILSVEETELKKEAKENYKKWVLLEETHWRQLSREIWLREGDRNTGSEGRSGKRIPADAFKDSGWQADIGRLHLDQISQQEAENLESPFSEAEVHSALMEMNGDKAPGPDGFTVAFWQSCWGFVKEILAMFKEFHEQNTFLKSLNNTFLVLIPKKGGAEDIGDFRPISLLGGLYKLLAKVLANRLKKVIGKVVSPAQNAFVMGRQILDASLIANEVIDSWQKRKEKGVICKLDIEKAYDSLNWQFLMKGLRQGDPLSPYLFVMGMEVLGILIRRAVEGGFLSSEIIPVGEVDDIEELAVELGCRVGSLPSQYLGLPLGAPNKASSVWDGVEERVRRRLALWKRQFISKGGRITLIKSTLASIPIYQMSFFRMPKIVVRRLEKLQRDFLWGGGNMERKVHLVKWEIVCGDKGRGGLGLRKLGLLNKALLGKWIWRFACDRENLWKQVILAKFGQEEYGWRSKKPNGAFGVGLWKEIMKETDWCWDNLEFMVGKGTKIKFWTDVWCAGTALSQTFPHLFALAANRNATVEEMWDQNSDQGGWNLRFLRNFNDWEVGMVGDLLLKLRGLRPSLEEDSVSWKGGKTVNLKSRKRTVV</sequence>
<dbReference type="AlphaFoldDB" id="A0A438DFX4"/>
<dbReference type="InterPro" id="IPR036691">
    <property type="entry name" value="Endo/exonu/phosph_ase_sf"/>
</dbReference>
<dbReference type="Gene3D" id="3.60.10.10">
    <property type="entry name" value="Endonuclease/exonuclease/phosphatase"/>
    <property type="match status" value="1"/>
</dbReference>
<accession>A0A438DFX4</accession>
<name>A0A438DFX4_VITVI</name>
<dbReference type="SUPFAM" id="SSF56219">
    <property type="entry name" value="DNase I-like"/>
    <property type="match status" value="1"/>
</dbReference>
<evidence type="ECO:0000259" key="1">
    <source>
        <dbReference type="PROSITE" id="PS50878"/>
    </source>
</evidence>
<protein>
    <submittedName>
        <fullName evidence="2">Transposon TX1 uncharacterized 149 kDa protein</fullName>
    </submittedName>
</protein>
<dbReference type="Pfam" id="PF00078">
    <property type="entry name" value="RVT_1"/>
    <property type="match status" value="1"/>
</dbReference>
<evidence type="ECO:0000313" key="2">
    <source>
        <dbReference type="EMBL" id="RVW34350.1"/>
    </source>
</evidence>
<reference evidence="2 3" key="1">
    <citation type="journal article" date="2018" name="PLoS Genet.">
        <title>Population sequencing reveals clonal diversity and ancestral inbreeding in the grapevine cultivar Chardonnay.</title>
        <authorList>
            <person name="Roach M.J."/>
            <person name="Johnson D.L."/>
            <person name="Bohlmann J."/>
            <person name="van Vuuren H.J."/>
            <person name="Jones S.J."/>
            <person name="Pretorius I.S."/>
            <person name="Schmidt S.A."/>
            <person name="Borneman A.R."/>
        </authorList>
    </citation>
    <scope>NUCLEOTIDE SEQUENCE [LARGE SCALE GENOMIC DNA]</scope>
    <source>
        <strain evidence="3">cv. Chardonnay</strain>
        <tissue evidence="2">Leaf</tissue>
    </source>
</reference>
<dbReference type="PANTHER" id="PTHR19446">
    <property type="entry name" value="REVERSE TRANSCRIPTASES"/>
    <property type="match status" value="1"/>
</dbReference>
<dbReference type="Proteomes" id="UP000288805">
    <property type="component" value="Unassembled WGS sequence"/>
</dbReference>
<evidence type="ECO:0000313" key="3">
    <source>
        <dbReference type="Proteomes" id="UP000288805"/>
    </source>
</evidence>
<organism evidence="2 3">
    <name type="scientific">Vitis vinifera</name>
    <name type="common">Grape</name>
    <dbReference type="NCBI Taxonomy" id="29760"/>
    <lineage>
        <taxon>Eukaryota</taxon>
        <taxon>Viridiplantae</taxon>
        <taxon>Streptophyta</taxon>
        <taxon>Embryophyta</taxon>
        <taxon>Tracheophyta</taxon>
        <taxon>Spermatophyta</taxon>
        <taxon>Magnoliopsida</taxon>
        <taxon>eudicotyledons</taxon>
        <taxon>Gunneridae</taxon>
        <taxon>Pentapetalae</taxon>
        <taxon>rosids</taxon>
        <taxon>Vitales</taxon>
        <taxon>Vitaceae</taxon>
        <taxon>Viteae</taxon>
        <taxon>Vitis</taxon>
    </lineage>
</organism>
<gene>
    <name evidence="2" type="primary">YTX2_311</name>
    <name evidence="2" type="ORF">CK203_100994</name>
</gene>
<feature type="domain" description="Reverse transcriptase" evidence="1">
    <location>
        <begin position="638"/>
        <end position="899"/>
    </location>
</feature>
<comment type="caution">
    <text evidence="2">The sequence shown here is derived from an EMBL/GenBank/DDBJ whole genome shotgun (WGS) entry which is preliminary data.</text>
</comment>
<proteinExistence type="predicted"/>
<dbReference type="PROSITE" id="PS50878">
    <property type="entry name" value="RT_POL"/>
    <property type="match status" value="1"/>
</dbReference>
<dbReference type="InterPro" id="IPR000477">
    <property type="entry name" value="RT_dom"/>
</dbReference>
<dbReference type="EMBL" id="QGNW01001643">
    <property type="protein sequence ID" value="RVW34350.1"/>
    <property type="molecule type" value="Genomic_DNA"/>
</dbReference>